<evidence type="ECO:0000256" key="4">
    <source>
        <dbReference type="ARBA" id="ARBA00023136"/>
    </source>
</evidence>
<evidence type="ECO:0000256" key="5">
    <source>
        <dbReference type="SAM" id="MobiDB-lite"/>
    </source>
</evidence>
<dbReference type="EMBL" id="JROU02001705">
    <property type="protein sequence ID" value="OEH75559.1"/>
    <property type="molecule type" value="Genomic_DNA"/>
</dbReference>
<comment type="subcellular location">
    <subcellularLocation>
        <location evidence="1">Membrane</location>
        <topology evidence="1">Single-pass membrane protein</topology>
    </subcellularLocation>
</comment>
<dbReference type="InParanoid" id="A0A1D3CWJ9"/>
<evidence type="ECO:0000313" key="7">
    <source>
        <dbReference type="EMBL" id="OEH75559.1"/>
    </source>
</evidence>
<dbReference type="GO" id="GO:0016020">
    <property type="term" value="C:membrane"/>
    <property type="evidence" value="ECO:0007669"/>
    <property type="project" value="UniProtKB-SubCell"/>
</dbReference>
<feature type="compositionally biased region" description="Basic and acidic residues" evidence="5">
    <location>
        <begin position="351"/>
        <end position="397"/>
    </location>
</feature>
<dbReference type="PANTHER" id="PTHR12883:SF0">
    <property type="entry name" value="PAT COMPLEX SUBUNIT CCDC47"/>
    <property type="match status" value="1"/>
</dbReference>
<dbReference type="Pfam" id="PF07946">
    <property type="entry name" value="CCDC47"/>
    <property type="match status" value="1"/>
</dbReference>
<sequence length="411" mass="46589">MHGWAKDDESEFEEAPDDIPIPSAFERLPEHGGPMTAATLQKQPANEQIASAAASMQGPPATEHWVLSLWHLMLSYRVVDCAALLTLILVIVVAFKGKAENKRIAAQWLQSVKELLENQFASVAEANNGALSARSYNEFELFCSGRRNCMFMHATLQCISRQDLWKGHVFRRFLNCVGDEVTLEFLLPECGEGMIFGICRRLEQRKFVEALWDVEAAEKILDIPGLQKLLQQLAPYLRCIYTSDLCTNTPPALSATIAAVYGTAAAGANKPKRVLRLNYILPEKDEEFDARLPVAVACKLVDALASLRLSDACRESVRKMRLTYEKEREKTRRKEQQEVSGCHELQAGRQGEAERRRQERKREEEKAIEKLPEEQRRKAQEAQAKKAAREQRREQRQGVKVSVDWVGRKKA</sequence>
<protein>
    <submittedName>
        <fullName evidence="7">Transmembrane protein</fullName>
    </submittedName>
</protein>
<name>A0A1D3CWJ9_9EIME</name>
<evidence type="ECO:0000256" key="3">
    <source>
        <dbReference type="ARBA" id="ARBA00022989"/>
    </source>
</evidence>
<evidence type="ECO:0000256" key="1">
    <source>
        <dbReference type="ARBA" id="ARBA00004167"/>
    </source>
</evidence>
<evidence type="ECO:0000256" key="2">
    <source>
        <dbReference type="ARBA" id="ARBA00022692"/>
    </source>
</evidence>
<keyword evidence="4 6" id="KW-0472">Membrane</keyword>
<dbReference type="AlphaFoldDB" id="A0A1D3CWJ9"/>
<evidence type="ECO:0000256" key="6">
    <source>
        <dbReference type="SAM" id="Phobius"/>
    </source>
</evidence>
<dbReference type="GO" id="GO:0032469">
    <property type="term" value="P:endoplasmic reticulum calcium ion homeostasis"/>
    <property type="evidence" value="ECO:0007669"/>
    <property type="project" value="InterPro"/>
</dbReference>
<feature type="compositionally biased region" description="Basic and acidic residues" evidence="5">
    <location>
        <begin position="326"/>
        <end position="337"/>
    </location>
</feature>
<accession>A0A1D3CWJ9</accession>
<organism evidence="7 8">
    <name type="scientific">Cyclospora cayetanensis</name>
    <dbReference type="NCBI Taxonomy" id="88456"/>
    <lineage>
        <taxon>Eukaryota</taxon>
        <taxon>Sar</taxon>
        <taxon>Alveolata</taxon>
        <taxon>Apicomplexa</taxon>
        <taxon>Conoidasida</taxon>
        <taxon>Coccidia</taxon>
        <taxon>Eucoccidiorida</taxon>
        <taxon>Eimeriorina</taxon>
        <taxon>Eimeriidae</taxon>
        <taxon>Cyclospora</taxon>
    </lineage>
</organism>
<dbReference type="VEuPathDB" id="ToxoDB:cyc_03895"/>
<feature type="transmembrane region" description="Helical" evidence="6">
    <location>
        <begin position="74"/>
        <end position="95"/>
    </location>
</feature>
<comment type="caution">
    <text evidence="7">The sequence shown here is derived from an EMBL/GenBank/DDBJ whole genome shotgun (WGS) entry which is preliminary data.</text>
</comment>
<dbReference type="VEuPathDB" id="ToxoDB:LOC34620514"/>
<evidence type="ECO:0000313" key="8">
    <source>
        <dbReference type="Proteomes" id="UP000095192"/>
    </source>
</evidence>
<feature type="region of interest" description="Disordered" evidence="5">
    <location>
        <begin position="326"/>
        <end position="411"/>
    </location>
</feature>
<proteinExistence type="predicted"/>
<keyword evidence="2 6" id="KW-0812">Transmembrane</keyword>
<dbReference type="PANTHER" id="PTHR12883">
    <property type="entry name" value="ADIPOCYTE-SPECIFIC PROTEIN 4-RELATED"/>
    <property type="match status" value="1"/>
</dbReference>
<dbReference type="Proteomes" id="UP000095192">
    <property type="component" value="Unassembled WGS sequence"/>
</dbReference>
<dbReference type="InterPro" id="IPR012879">
    <property type="entry name" value="CCDC47"/>
</dbReference>
<keyword evidence="8" id="KW-1185">Reference proteome</keyword>
<reference evidence="7 8" key="1">
    <citation type="journal article" date="2016" name="BMC Genomics">
        <title>Comparative genomics reveals Cyclospora cayetanensis possesses coccidia-like metabolism and invasion components but unique surface antigens.</title>
        <authorList>
            <person name="Liu S."/>
            <person name="Wang L."/>
            <person name="Zheng H."/>
            <person name="Xu Z."/>
            <person name="Roellig D.M."/>
            <person name="Li N."/>
            <person name="Frace M.A."/>
            <person name="Tang K."/>
            <person name="Arrowood M.J."/>
            <person name="Moss D.M."/>
            <person name="Zhang L."/>
            <person name="Feng Y."/>
            <person name="Xiao L."/>
        </authorList>
    </citation>
    <scope>NUCLEOTIDE SEQUENCE [LARGE SCALE GENOMIC DNA]</scope>
    <source>
        <strain evidence="7 8">CHN_HEN01</strain>
    </source>
</reference>
<feature type="compositionally biased region" description="Acidic residues" evidence="5">
    <location>
        <begin position="8"/>
        <end position="17"/>
    </location>
</feature>
<dbReference type="GO" id="GO:0005509">
    <property type="term" value="F:calcium ion binding"/>
    <property type="evidence" value="ECO:0007669"/>
    <property type="project" value="InterPro"/>
</dbReference>
<feature type="region of interest" description="Disordered" evidence="5">
    <location>
        <begin position="1"/>
        <end position="26"/>
    </location>
</feature>
<keyword evidence="3 6" id="KW-1133">Transmembrane helix</keyword>
<dbReference type="GO" id="GO:0005783">
    <property type="term" value="C:endoplasmic reticulum"/>
    <property type="evidence" value="ECO:0007669"/>
    <property type="project" value="InterPro"/>
</dbReference>
<gene>
    <name evidence="7" type="ORF">cyc_03895</name>
</gene>